<dbReference type="Pfam" id="PF19754">
    <property type="entry name" value="DUF6241"/>
    <property type="match status" value="1"/>
</dbReference>
<protein>
    <submittedName>
        <fullName evidence="2">DUF6241 domain-containing protein</fullName>
    </submittedName>
</protein>
<organism evidence="2 3">
    <name type="scientific">Mesobacillus jeotgali</name>
    <dbReference type="NCBI Taxonomy" id="129985"/>
    <lineage>
        <taxon>Bacteria</taxon>
        <taxon>Bacillati</taxon>
        <taxon>Bacillota</taxon>
        <taxon>Bacilli</taxon>
        <taxon>Bacillales</taxon>
        <taxon>Bacillaceae</taxon>
        <taxon>Mesobacillus</taxon>
    </lineage>
</organism>
<dbReference type="RefSeq" id="WP_311072821.1">
    <property type="nucleotide sequence ID" value="NZ_CP134494.1"/>
</dbReference>
<gene>
    <name evidence="2" type="ORF">RH061_21610</name>
</gene>
<evidence type="ECO:0000313" key="3">
    <source>
        <dbReference type="Proteomes" id="UP001303324"/>
    </source>
</evidence>
<reference evidence="2 3" key="1">
    <citation type="submission" date="2023-09" db="EMBL/GenBank/DDBJ databases">
        <title>Microbial mechanism of fulvic acid promoting antimony reduction mineralization in rice fields.</title>
        <authorList>
            <person name="Chen G."/>
            <person name="Lan J."/>
        </authorList>
    </citation>
    <scope>NUCLEOTIDE SEQUENCE [LARGE SCALE GENOMIC DNA]</scope>
    <source>
        <strain evidence="2 3">PS1</strain>
    </source>
</reference>
<keyword evidence="3" id="KW-1185">Reference proteome</keyword>
<accession>A0ABY9VFL5</accession>
<sequence>MKKILIIIGVVIGLVIGFGYGTYKILDNVENYQENNTDNEARSVAAPEENDDSPYASKQEEYQEQTKNIGGQIFELKLTDATTEREIIDIMHKMTHQKVKAEDKWGAIPMSEHTVSQVLEFLEKSNFATKKDLMDIAKKWKSGDFQTVDYDHNFFWQWQGGTVGRAYGIMSSAEEEEFIKNNF</sequence>
<dbReference type="EMBL" id="CP134494">
    <property type="protein sequence ID" value="WNF22719.1"/>
    <property type="molecule type" value="Genomic_DNA"/>
</dbReference>
<evidence type="ECO:0000313" key="2">
    <source>
        <dbReference type="EMBL" id="WNF22719.1"/>
    </source>
</evidence>
<name>A0ABY9VFL5_9BACI</name>
<dbReference type="Proteomes" id="UP001303324">
    <property type="component" value="Chromosome"/>
</dbReference>
<proteinExistence type="predicted"/>
<feature type="region of interest" description="Disordered" evidence="1">
    <location>
        <begin position="36"/>
        <end position="60"/>
    </location>
</feature>
<dbReference type="InterPro" id="IPR046208">
    <property type="entry name" value="DUF6241"/>
</dbReference>
<evidence type="ECO:0000256" key="1">
    <source>
        <dbReference type="SAM" id="MobiDB-lite"/>
    </source>
</evidence>